<feature type="transmembrane region" description="Helical" evidence="7">
    <location>
        <begin position="147"/>
        <end position="168"/>
    </location>
</feature>
<sequence>MHIEPGLVDATKLWLGHATATATGVATLALAAQELRDSGPLRLAARVLAVAGLVLCLFELLPHPAVGVSEVHFIFGSTLFLLFGAAPAALGLALGLLVQGLLFAPQDLPQYGMNLTTLVAPLLAVSVLARHIVPAHTRYADVGYRQALALSAAYQAGIVAWVAFWAFYGRGLTAGNGAAVVSFGGAYAMVLLLEPLLDLAVLALARQAGRAGDGLLLQRRLHQPARAIAPVS</sequence>
<proteinExistence type="predicted"/>
<feature type="transmembrane region" description="Helical" evidence="7">
    <location>
        <begin position="118"/>
        <end position="135"/>
    </location>
</feature>
<name>A0A2S6Z531_9XANT</name>
<organism evidence="8 9">
    <name type="scientific">Xanthomonas arboricola pv. populi</name>
    <dbReference type="NCBI Taxonomy" id="487823"/>
    <lineage>
        <taxon>Bacteria</taxon>
        <taxon>Pseudomonadati</taxon>
        <taxon>Pseudomonadota</taxon>
        <taxon>Gammaproteobacteria</taxon>
        <taxon>Lysobacterales</taxon>
        <taxon>Lysobacteraceae</taxon>
        <taxon>Xanthomonas</taxon>
    </lineage>
</organism>
<protein>
    <submittedName>
        <fullName evidence="8">Cobalt transporter</fullName>
    </submittedName>
</protein>
<evidence type="ECO:0000256" key="4">
    <source>
        <dbReference type="ARBA" id="ARBA00022692"/>
    </source>
</evidence>
<keyword evidence="4 7" id="KW-0812">Transmembrane</keyword>
<gene>
    <name evidence="8" type="ORF">XaplCFBP3122_10855</name>
</gene>
<evidence type="ECO:0000256" key="5">
    <source>
        <dbReference type="ARBA" id="ARBA00022989"/>
    </source>
</evidence>
<reference evidence="8 9" key="1">
    <citation type="submission" date="2016-08" db="EMBL/GenBank/DDBJ databases">
        <title>Evolution of the type three secretion system and type three effector repertoires in Xanthomonas.</title>
        <authorList>
            <person name="Merda D."/>
            <person name="Briand M."/>
            <person name="Bosis E."/>
            <person name="Rousseau C."/>
            <person name="Portier P."/>
            <person name="Jacques M.-A."/>
            <person name="Fischer-Le Saux M."/>
        </authorList>
    </citation>
    <scope>NUCLEOTIDE SEQUENCE [LARGE SCALE GENOMIC DNA]</scope>
    <source>
        <strain evidence="8 9">CFBP 3122</strain>
    </source>
</reference>
<feature type="transmembrane region" description="Helical" evidence="7">
    <location>
        <begin position="12"/>
        <end position="31"/>
    </location>
</feature>
<keyword evidence="2" id="KW-0813">Transport</keyword>
<evidence type="ECO:0000256" key="7">
    <source>
        <dbReference type="SAM" id="Phobius"/>
    </source>
</evidence>
<dbReference type="EMBL" id="MIGV01000010">
    <property type="protein sequence ID" value="PPT76220.1"/>
    <property type="molecule type" value="Genomic_DNA"/>
</dbReference>
<accession>A0A2S6Z531</accession>
<dbReference type="AlphaFoldDB" id="A0A2S6Z531"/>
<comment type="subcellular location">
    <subcellularLocation>
        <location evidence="1">Cell membrane</location>
        <topology evidence="1">Multi-pass membrane protein</topology>
    </subcellularLocation>
</comment>
<feature type="transmembrane region" description="Helical" evidence="7">
    <location>
        <begin position="43"/>
        <end position="61"/>
    </location>
</feature>
<evidence type="ECO:0000256" key="1">
    <source>
        <dbReference type="ARBA" id="ARBA00004651"/>
    </source>
</evidence>
<dbReference type="Gene3D" id="1.10.1760.20">
    <property type="match status" value="1"/>
</dbReference>
<dbReference type="InterPro" id="IPR002751">
    <property type="entry name" value="CbiM/NikMN"/>
</dbReference>
<feature type="transmembrane region" description="Helical" evidence="7">
    <location>
        <begin position="180"/>
        <end position="205"/>
    </location>
</feature>
<dbReference type="RefSeq" id="WP_104598067.1">
    <property type="nucleotide sequence ID" value="NZ_MIGV01000010.1"/>
</dbReference>
<keyword evidence="5 7" id="KW-1133">Transmembrane helix</keyword>
<evidence type="ECO:0000256" key="2">
    <source>
        <dbReference type="ARBA" id="ARBA00022448"/>
    </source>
</evidence>
<comment type="caution">
    <text evidence="8">The sequence shown here is derived from an EMBL/GenBank/DDBJ whole genome shotgun (WGS) entry which is preliminary data.</text>
</comment>
<dbReference type="GO" id="GO:0005886">
    <property type="term" value="C:plasma membrane"/>
    <property type="evidence" value="ECO:0007669"/>
    <property type="project" value="UniProtKB-SubCell"/>
</dbReference>
<evidence type="ECO:0000256" key="3">
    <source>
        <dbReference type="ARBA" id="ARBA00022475"/>
    </source>
</evidence>
<keyword evidence="6 7" id="KW-0472">Membrane</keyword>
<keyword evidence="3" id="KW-1003">Cell membrane</keyword>
<feature type="transmembrane region" description="Helical" evidence="7">
    <location>
        <begin position="73"/>
        <end position="98"/>
    </location>
</feature>
<dbReference type="GO" id="GO:0000041">
    <property type="term" value="P:transition metal ion transport"/>
    <property type="evidence" value="ECO:0007669"/>
    <property type="project" value="InterPro"/>
</dbReference>
<evidence type="ECO:0000313" key="9">
    <source>
        <dbReference type="Proteomes" id="UP000238270"/>
    </source>
</evidence>
<dbReference type="Proteomes" id="UP000238270">
    <property type="component" value="Unassembled WGS sequence"/>
</dbReference>
<evidence type="ECO:0000313" key="8">
    <source>
        <dbReference type="EMBL" id="PPT76220.1"/>
    </source>
</evidence>
<dbReference type="Pfam" id="PF01891">
    <property type="entry name" value="CbiM"/>
    <property type="match status" value="1"/>
</dbReference>
<evidence type="ECO:0000256" key="6">
    <source>
        <dbReference type="ARBA" id="ARBA00023136"/>
    </source>
</evidence>